<organism evidence="2">
    <name type="scientific">uncultured Rubrobacteraceae bacterium</name>
    <dbReference type="NCBI Taxonomy" id="349277"/>
    <lineage>
        <taxon>Bacteria</taxon>
        <taxon>Bacillati</taxon>
        <taxon>Actinomycetota</taxon>
        <taxon>Rubrobacteria</taxon>
        <taxon>Rubrobacterales</taxon>
        <taxon>Rubrobacteraceae</taxon>
        <taxon>environmental samples</taxon>
    </lineage>
</organism>
<dbReference type="AlphaFoldDB" id="A0A6J4QTE4"/>
<gene>
    <name evidence="2" type="ORF">AVDCRST_MAG02-1316</name>
</gene>
<feature type="region of interest" description="Disordered" evidence="1">
    <location>
        <begin position="1"/>
        <end position="138"/>
    </location>
</feature>
<protein>
    <submittedName>
        <fullName evidence="2">Uncharacterized protein</fullName>
    </submittedName>
</protein>
<feature type="compositionally biased region" description="Low complexity" evidence="1">
    <location>
        <begin position="41"/>
        <end position="52"/>
    </location>
</feature>
<feature type="non-terminal residue" evidence="2">
    <location>
        <position position="1"/>
    </location>
</feature>
<sequence>CDSSWSPPRCAPPPWPGWRGRPRSGWRPRAILPGRRWLPWRGTSRASSGRSRPWSRRQPAMRSGGRASVGCPPTRSATPTTASATSSAMRARSLATGRPSPWTAASGTTPTTSSSPSPAATDPSPTASARANPVKVST</sequence>
<evidence type="ECO:0000256" key="1">
    <source>
        <dbReference type="SAM" id="MobiDB-lite"/>
    </source>
</evidence>
<feature type="compositionally biased region" description="Low complexity" evidence="1">
    <location>
        <begin position="72"/>
        <end position="131"/>
    </location>
</feature>
<feature type="non-terminal residue" evidence="2">
    <location>
        <position position="138"/>
    </location>
</feature>
<accession>A0A6J4QTE4</accession>
<proteinExistence type="predicted"/>
<reference evidence="2" key="1">
    <citation type="submission" date="2020-02" db="EMBL/GenBank/DDBJ databases">
        <authorList>
            <person name="Meier V. D."/>
        </authorList>
    </citation>
    <scope>NUCLEOTIDE SEQUENCE</scope>
    <source>
        <strain evidence="2">AVDCRST_MAG02</strain>
    </source>
</reference>
<dbReference type="EMBL" id="CADCVH010000043">
    <property type="protein sequence ID" value="CAA9454148.1"/>
    <property type="molecule type" value="Genomic_DNA"/>
</dbReference>
<evidence type="ECO:0000313" key="2">
    <source>
        <dbReference type="EMBL" id="CAA9454148.1"/>
    </source>
</evidence>
<name>A0A6J4QTE4_9ACTN</name>